<dbReference type="EMBL" id="JARJCM010000073">
    <property type="protein sequence ID" value="KAJ7032405.1"/>
    <property type="molecule type" value="Genomic_DNA"/>
</dbReference>
<name>A0AAD6X1L3_9AGAR</name>
<evidence type="ECO:0000313" key="2">
    <source>
        <dbReference type="Proteomes" id="UP001218188"/>
    </source>
</evidence>
<evidence type="ECO:0000313" key="1">
    <source>
        <dbReference type="EMBL" id="KAJ7032405.1"/>
    </source>
</evidence>
<reference evidence="1" key="1">
    <citation type="submission" date="2023-03" db="EMBL/GenBank/DDBJ databases">
        <title>Massive genome expansion in bonnet fungi (Mycena s.s.) driven by repeated elements and novel gene families across ecological guilds.</title>
        <authorList>
            <consortium name="Lawrence Berkeley National Laboratory"/>
            <person name="Harder C.B."/>
            <person name="Miyauchi S."/>
            <person name="Viragh M."/>
            <person name="Kuo A."/>
            <person name="Thoen E."/>
            <person name="Andreopoulos B."/>
            <person name="Lu D."/>
            <person name="Skrede I."/>
            <person name="Drula E."/>
            <person name="Henrissat B."/>
            <person name="Morin E."/>
            <person name="Kohler A."/>
            <person name="Barry K."/>
            <person name="LaButti K."/>
            <person name="Morin E."/>
            <person name="Salamov A."/>
            <person name="Lipzen A."/>
            <person name="Mereny Z."/>
            <person name="Hegedus B."/>
            <person name="Baldrian P."/>
            <person name="Stursova M."/>
            <person name="Weitz H."/>
            <person name="Taylor A."/>
            <person name="Grigoriev I.V."/>
            <person name="Nagy L.G."/>
            <person name="Martin F."/>
            <person name="Kauserud H."/>
        </authorList>
    </citation>
    <scope>NUCLEOTIDE SEQUENCE</scope>
    <source>
        <strain evidence="1">CBHHK200</strain>
    </source>
</reference>
<organism evidence="1 2">
    <name type="scientific">Mycena alexandri</name>
    <dbReference type="NCBI Taxonomy" id="1745969"/>
    <lineage>
        <taxon>Eukaryota</taxon>
        <taxon>Fungi</taxon>
        <taxon>Dikarya</taxon>
        <taxon>Basidiomycota</taxon>
        <taxon>Agaricomycotina</taxon>
        <taxon>Agaricomycetes</taxon>
        <taxon>Agaricomycetidae</taxon>
        <taxon>Agaricales</taxon>
        <taxon>Marasmiineae</taxon>
        <taxon>Mycenaceae</taxon>
        <taxon>Mycena</taxon>
    </lineage>
</organism>
<sequence length="279" mass="31001">MDRMKGIVAREDRVMSKTELLELVLRYGMPFKLFVEIAEACDDEDDQSPDSLTMRSLYAPGYVDPPMVWVGTAGQKLVYLGGIHGLLARPNAVAFLFMGSLAKFVAETFCPNLVYCLAQGPTVQTTRYNAGESRVLPLTGRKGFWVAEMVSGHELALLIGAIPGGHSGAEKSLWPHPGLLEKASPHWRGYLSAGAMAALRNLRDDMLVRDKWTWRSESEWKGYLRKGGYGVHAPSSIPTAKDFQAGREIMARSFPLDWDQAPLINVQIPEKFDPHYLGF</sequence>
<keyword evidence="2" id="KW-1185">Reference proteome</keyword>
<proteinExistence type="predicted"/>
<gene>
    <name evidence="1" type="ORF">C8F04DRAFT_1185046</name>
</gene>
<dbReference type="Proteomes" id="UP001218188">
    <property type="component" value="Unassembled WGS sequence"/>
</dbReference>
<comment type="caution">
    <text evidence="1">The sequence shown here is derived from an EMBL/GenBank/DDBJ whole genome shotgun (WGS) entry which is preliminary data.</text>
</comment>
<protein>
    <submittedName>
        <fullName evidence="1">Uncharacterized protein</fullName>
    </submittedName>
</protein>
<dbReference type="AlphaFoldDB" id="A0AAD6X1L3"/>
<accession>A0AAD6X1L3</accession>